<sequence>MTNLISLRLNDCEFIKTIDIGLWLTKLVSLSLNSNSQINGSALAKLICLRKLNLDNNTCISDLDIESLPLESLSLVGNYRITDSIFRKLKLTQVGLSVGSPAATDEILRCTTITDLNLKGTNMDYICYIPTFAKMTNLRKLIAVDYYSTEDVFKYLTNLTYLELPYSGNDRGIDVGIAGLPLLGTLVIDKIYDRYFPKVPLDSLSHLEIRGDRYKINLQFVRNLTFLDVGPGWINQELHDLKNLKKLVLRNVGYCCDISRLSELTSLTVLDDTSKHCVINHSLFVSDSLQSLCIHAYRCFMYGASFRAVPNLKYLSVCALDVRIDSSSFNNLDKLFSIVVREHQVDKKLLASLRKEGIMVRDSFYMGPGEPRYSDFFDKLA</sequence>
<evidence type="ECO:0008006" key="3">
    <source>
        <dbReference type="Google" id="ProtNLM"/>
    </source>
</evidence>
<dbReference type="InterPro" id="IPR032675">
    <property type="entry name" value="LRR_dom_sf"/>
</dbReference>
<dbReference type="GO" id="GO:0031012">
    <property type="term" value="C:extracellular matrix"/>
    <property type="evidence" value="ECO:0007669"/>
    <property type="project" value="TreeGrafter"/>
</dbReference>
<dbReference type="PANTHER" id="PTHR24373:SF370">
    <property type="entry name" value="FISH-LIPS, ISOFORM E"/>
    <property type="match status" value="1"/>
</dbReference>
<dbReference type="Gene3D" id="3.80.10.10">
    <property type="entry name" value="Ribonuclease Inhibitor"/>
    <property type="match status" value="1"/>
</dbReference>
<protein>
    <recommendedName>
        <fullName evidence="3">Leucine-rich repeat protein</fullName>
    </recommendedName>
</protein>
<dbReference type="InterPro" id="IPR050328">
    <property type="entry name" value="Dev_Immune_Receptor"/>
</dbReference>
<evidence type="ECO:0000313" key="2">
    <source>
        <dbReference type="EMBL" id="AYV83270.1"/>
    </source>
</evidence>
<dbReference type="PANTHER" id="PTHR24373">
    <property type="entry name" value="SLIT RELATED LEUCINE-RICH REPEAT NEURONAL PROTEIN"/>
    <property type="match status" value="1"/>
</dbReference>
<organism evidence="2">
    <name type="scientific">Hyperionvirus sp</name>
    <dbReference type="NCBI Taxonomy" id="2487770"/>
    <lineage>
        <taxon>Viruses</taxon>
        <taxon>Varidnaviria</taxon>
        <taxon>Bamfordvirae</taxon>
        <taxon>Nucleocytoviricota</taxon>
        <taxon>Megaviricetes</taxon>
        <taxon>Imitervirales</taxon>
        <taxon>Mimiviridae</taxon>
        <taxon>Klosneuvirinae</taxon>
    </lineage>
</organism>
<dbReference type="GO" id="GO:0005615">
    <property type="term" value="C:extracellular space"/>
    <property type="evidence" value="ECO:0007669"/>
    <property type="project" value="TreeGrafter"/>
</dbReference>
<dbReference type="SUPFAM" id="SSF52047">
    <property type="entry name" value="RNI-like"/>
    <property type="match status" value="1"/>
</dbReference>
<accession>A0A3G5A7L9</accession>
<reference evidence="2" key="1">
    <citation type="submission" date="2018-10" db="EMBL/GenBank/DDBJ databases">
        <title>Hidden diversity of soil giant viruses.</title>
        <authorList>
            <person name="Schulz F."/>
            <person name="Alteio L."/>
            <person name="Goudeau D."/>
            <person name="Ryan E.M."/>
            <person name="Malmstrom R.R."/>
            <person name="Blanchard J."/>
            <person name="Woyke T."/>
        </authorList>
    </citation>
    <scope>NUCLEOTIDE SEQUENCE</scope>
    <source>
        <strain evidence="2">HYV1</strain>
    </source>
</reference>
<proteinExistence type="predicted"/>
<gene>
    <name evidence="2" type="ORF">Hyperionvirus5_76</name>
</gene>
<dbReference type="EMBL" id="MK072387">
    <property type="protein sequence ID" value="AYV83270.1"/>
    <property type="molecule type" value="Genomic_DNA"/>
</dbReference>
<name>A0A3G5A7L9_9VIRU</name>
<evidence type="ECO:0000256" key="1">
    <source>
        <dbReference type="ARBA" id="ARBA00022729"/>
    </source>
</evidence>
<keyword evidence="1" id="KW-0732">Signal</keyword>